<proteinExistence type="predicted"/>
<evidence type="ECO:0000313" key="2">
    <source>
        <dbReference type="Proteomes" id="UP000254374"/>
    </source>
</evidence>
<reference evidence="1 2" key="1">
    <citation type="submission" date="2018-06" db="EMBL/GenBank/DDBJ databases">
        <authorList>
            <consortium name="Pathogen Informatics"/>
            <person name="Doyle S."/>
        </authorList>
    </citation>
    <scope>NUCLEOTIDE SEQUENCE [LARGE SCALE GENOMIC DNA]</scope>
    <source>
        <strain evidence="1 2">NCTC11401</strain>
    </source>
</reference>
<name>A0A377GGF4_9GAMM</name>
<evidence type="ECO:0000313" key="1">
    <source>
        <dbReference type="EMBL" id="STO23472.1"/>
    </source>
</evidence>
<dbReference type="RefSeq" id="WP_147285901.1">
    <property type="nucleotide sequence ID" value="NZ_UGGV01000001.1"/>
</dbReference>
<sequence>MASKIIRYGNGELALAKKVTPYDNGALASALKTIRYGNEQLISAHKITPYGNGNLNLTLNTDNGIGIVGNGNDKITLTGNNNILAVGNGKDTLSVLGNNNLLIVGDGNNSVALGGNNETLFIGNGNNLINALSSSGKDVISAGNGNNTLNLGYAHVANSMVQLSAANFTLTLGHGINSVQSLTTGSTVITLGDKINSVDAGVGSSVITGGNGADKMTYEANLNAIAHGGSSTYSGGNGVDVLELKVSYGQLNSTDFKNDVLGFKAAVASGAEAKSFFKFSAIPLSVKGFEQIKIVAQDLGAPKISFTPTSVRESTAGAKLGTLSATDIDAKDQHYWLIMNNSANGSLKYVVGNESTQVINGLTWFNGVNGPETLKLAAGVALDDSTPGMLPITVAVADIAQLQAIKAGTLQVSALPTHTYNVPVIAVPVPPASLRVTSPGGDENTSIPLNISATTRYAGDVLTYKITGVPAGGSLSAGTLNQDGSWTLTAAQIVGLTFKSGLNQVSGSVTLNVIATSTSPNGLSASINQSIKVGVNPVADAPILSTQAVSGNENTAIPLNISAKLPAGDTTDVLSVKIGNVPTGATLSSGGTALVRNTDGTYTVNASQLKGLAITVNDQLASATKLALAITAYSSVGNSVATAKATQMVTVNPVADVPILGTQVVSGNEGSAIPLNISAKLPAGNTTDVLSVKIGNVPTGATLSSGGTALVRNADGTYTVNANQLKGLAITVNDQLASATKLALAITAYSSVGNSVATAKATQMVTVNPVADVPILGTQVVSGNEGAAIPLNISAKLPAGNTTDVLSVKIGNVPTGATLSSGGTALVRNADGTYTVNANQLKGLAITVNDQLASATKLALAITAYSSVGNSVATAKATQMVTVNPVADVPILGTQVVSGNEGAAIPLNISAKLPAGNTTDVLSVKIGNVPTGATLSSGGTALVRNADGTYTVNASQLKGLAITVNDQLASATKLALAITAYSSVGNSVATAKATQTVTVNPVADVPILGTQVVSGNEGAAIPLNISAKLPAGNTTDVLSVKIGNVPTGATLSSGGTALARNADGTYTVNASQLKGLAITVNDQLASATKLALAITAYSSVGNSVATAKATQMVTVNPVADVPILGTQVVSGNEGAAIPLNISAKLPAGNTTDVLSVKIGNVPTGATLSSGGTALVRNADGTYTVNASQLKGLAITVNDQLASATKLALAITAYSSVGNSVATAKATQTVTVNPVADVPILGTQVVSGNEGAAIPLNISAALPVGNTTDVLSVKIGNVPTGATLSSGGTTLVRNADGTYTVNASQLKGLAITVNDQLASATKLALAITAYSSVGNSVATAKATQTVTVNPVADVPVLGTQAVSGNEGAAIPLNISAALPVGNTTDVLSVKIGNVPTGATLSSGGSALVANTDGTYTVSANQLSDLAITVNDQLASTTNLALAITAYSSVGNSVATAKATQTVTVNPVADVPVLGTQAVSGNEGAAIPLNISAALPVGNTTDVLSVKIGNVPTGATLSSGGSALVANTDGTYTVSANQLSDLAITVNDQLASTTNLALAITAYSSVGNSVATAKATQTVTVNPVADVPVLGTQAVSGNEGAAIPLNISAALPVGNTTDVLSVKIGNVPTGATLSSGGSALVANTDGTYTVSANQLSDLAITVNDQLASTTNLALAITAYSSVGNSVATATSTQTVTVNPVADVPILDAQAVSGDVNTAIALDINAALSLGNTTDSLSVTIGNVPDGAILSSGGTALVANTDGTYTVSASQLQDLAIMVSGNLTVSTNLELAIKAYSTVEESVATATATQLVTINPVTTIDPGSLSSANDGTTAAGTGGSTTTVVDGSTLTGTGGSTTTVVDGSTLTGTDGSTTTVVDGSTLTGTDGSTTTVVDGSTLTGTDGSTATVVDGSTLTGTDGSTATVVDSSLAYADAGSGHDAVLVDRIIETVDPTSYTYAIDPALQGTLTGSSLDSAASVPTIDLTPQDSILDVSAQSVLSVVASDSSSTVAALDSSTVAALDSSTVAALDSSTVTALDSSTVAVADSSTATVADSSTATVADSLTVTAVDSTTTSAISSIATADSSIATVDSSTAIVSGQTDATLSLQATFTDLGIGGVEVNQTLI</sequence>
<gene>
    <name evidence="1" type="ORF">NCTC11401_00270</name>
</gene>
<dbReference type="STRING" id="464.Lgor_2336"/>
<dbReference type="SUPFAM" id="SSF51120">
    <property type="entry name" value="beta-Roll"/>
    <property type="match status" value="2"/>
</dbReference>
<accession>A0A377GGF4</accession>
<dbReference type="InterPro" id="IPR011049">
    <property type="entry name" value="Serralysin-like_metalloprot_C"/>
</dbReference>
<organism evidence="1 2">
    <name type="scientific">Fluoribacter gormanii</name>
    <dbReference type="NCBI Taxonomy" id="464"/>
    <lineage>
        <taxon>Bacteria</taxon>
        <taxon>Pseudomonadati</taxon>
        <taxon>Pseudomonadota</taxon>
        <taxon>Gammaproteobacteria</taxon>
        <taxon>Legionellales</taxon>
        <taxon>Legionellaceae</taxon>
        <taxon>Fluoribacter</taxon>
    </lineage>
</organism>
<dbReference type="Proteomes" id="UP000254374">
    <property type="component" value="Unassembled WGS sequence"/>
</dbReference>
<dbReference type="EMBL" id="UGGV01000001">
    <property type="protein sequence ID" value="STO23472.1"/>
    <property type="molecule type" value="Genomic_DNA"/>
</dbReference>
<protein>
    <submittedName>
        <fullName evidence="1">SapC</fullName>
    </submittedName>
</protein>